<sequence>MGVHEIFPAVQAAETAVQHNPHFVEAWQTLGRAQLGLGEITMLLQQKRDTEVAERKRGVVDITPEVIPDYDLESDEVVAACDAISQRQKMAAAAADKTIVVSASVNPADRNEEKVETNYSKEFIKAR</sequence>
<evidence type="ECO:0000313" key="1">
    <source>
        <dbReference type="EMBL" id="OCT98767.1"/>
    </source>
</evidence>
<organism evidence="1 2">
    <name type="scientific">Xenopus laevis</name>
    <name type="common">African clawed frog</name>
    <dbReference type="NCBI Taxonomy" id="8355"/>
    <lineage>
        <taxon>Eukaryota</taxon>
        <taxon>Metazoa</taxon>
        <taxon>Chordata</taxon>
        <taxon>Craniata</taxon>
        <taxon>Vertebrata</taxon>
        <taxon>Euteleostomi</taxon>
        <taxon>Amphibia</taxon>
        <taxon>Batrachia</taxon>
        <taxon>Anura</taxon>
        <taxon>Pipoidea</taxon>
        <taxon>Pipidae</taxon>
        <taxon>Xenopodinae</taxon>
        <taxon>Xenopus</taxon>
        <taxon>Xenopus</taxon>
    </lineage>
</organism>
<proteinExistence type="predicted"/>
<evidence type="ECO:0008006" key="3">
    <source>
        <dbReference type="Google" id="ProtNLM"/>
    </source>
</evidence>
<evidence type="ECO:0000313" key="2">
    <source>
        <dbReference type="Proteomes" id="UP000694892"/>
    </source>
</evidence>
<dbReference type="EMBL" id="CM004467">
    <property type="protein sequence ID" value="OCT98767.1"/>
    <property type="molecule type" value="Genomic_DNA"/>
</dbReference>
<dbReference type="PANTHER" id="PTHR15544">
    <property type="entry name" value="OSMOSIS RESPONSIVE FACTOR"/>
    <property type="match status" value="1"/>
</dbReference>
<gene>
    <name evidence="1" type="ORF">XELAEV_18011001mg</name>
</gene>
<dbReference type="PANTHER" id="PTHR15544:SF0">
    <property type="entry name" value="TETRATRICOPEPTIDE REPEAT PROTEIN 33"/>
    <property type="match status" value="1"/>
</dbReference>
<dbReference type="Proteomes" id="UP000694892">
    <property type="component" value="Chromosome 1S"/>
</dbReference>
<name>A0A974DVU6_XENLA</name>
<dbReference type="AlphaFoldDB" id="A0A974DVU6"/>
<dbReference type="InterPro" id="IPR052658">
    <property type="entry name" value="TPR-containing"/>
</dbReference>
<dbReference type="SUPFAM" id="SSF48452">
    <property type="entry name" value="TPR-like"/>
    <property type="match status" value="1"/>
</dbReference>
<accession>A0A974DVU6</accession>
<dbReference type="InterPro" id="IPR011990">
    <property type="entry name" value="TPR-like_helical_dom_sf"/>
</dbReference>
<reference evidence="2" key="1">
    <citation type="journal article" date="2016" name="Nature">
        <title>Genome evolution in the allotetraploid frog Xenopus laevis.</title>
        <authorList>
            <person name="Session A.M."/>
            <person name="Uno Y."/>
            <person name="Kwon T."/>
            <person name="Chapman J.A."/>
            <person name="Toyoda A."/>
            <person name="Takahashi S."/>
            <person name="Fukui A."/>
            <person name="Hikosaka A."/>
            <person name="Suzuki A."/>
            <person name="Kondo M."/>
            <person name="van Heeringen S.J."/>
            <person name="Quigley I."/>
            <person name="Heinz S."/>
            <person name="Ogino H."/>
            <person name="Ochi H."/>
            <person name="Hellsten U."/>
            <person name="Lyons J.B."/>
            <person name="Simakov O."/>
            <person name="Putnam N."/>
            <person name="Stites J."/>
            <person name="Kuroki Y."/>
            <person name="Tanaka T."/>
            <person name="Michiue T."/>
            <person name="Watanabe M."/>
            <person name="Bogdanovic O."/>
            <person name="Lister R."/>
            <person name="Georgiou G."/>
            <person name="Paranjpe S.S."/>
            <person name="van Kruijsbergen I."/>
            <person name="Shu S."/>
            <person name="Carlson J."/>
            <person name="Kinoshita T."/>
            <person name="Ohta Y."/>
            <person name="Mawaribuchi S."/>
            <person name="Jenkins J."/>
            <person name="Grimwood J."/>
            <person name="Schmutz J."/>
            <person name="Mitros T."/>
            <person name="Mozaffari S.V."/>
            <person name="Suzuki Y."/>
            <person name="Haramoto Y."/>
            <person name="Yamamoto T.S."/>
            <person name="Takagi C."/>
            <person name="Heald R."/>
            <person name="Miller K."/>
            <person name="Haudenschild C."/>
            <person name="Kitzman J."/>
            <person name="Nakayama T."/>
            <person name="Izutsu Y."/>
            <person name="Robert J."/>
            <person name="Fortriede J."/>
            <person name="Burns K."/>
            <person name="Lotay V."/>
            <person name="Karimi K."/>
            <person name="Yasuoka Y."/>
            <person name="Dichmann D.S."/>
            <person name="Flajnik M.F."/>
            <person name="Houston D.W."/>
            <person name="Shendure J."/>
            <person name="DuPasquier L."/>
            <person name="Vize P.D."/>
            <person name="Zorn A.M."/>
            <person name="Ito M."/>
            <person name="Marcotte E.M."/>
            <person name="Wallingford J.B."/>
            <person name="Ito Y."/>
            <person name="Asashima M."/>
            <person name="Ueno N."/>
            <person name="Matsuda Y."/>
            <person name="Veenstra G.J."/>
            <person name="Fujiyama A."/>
            <person name="Harland R.M."/>
            <person name="Taira M."/>
            <person name="Rokhsar D.S."/>
        </authorList>
    </citation>
    <scope>NUCLEOTIDE SEQUENCE [LARGE SCALE GENOMIC DNA]</scope>
    <source>
        <strain evidence="2">J</strain>
    </source>
</reference>
<protein>
    <recommendedName>
        <fullName evidence="3">Tetratricopeptide repeat protein 33</fullName>
    </recommendedName>
</protein>